<evidence type="ECO:0000313" key="3">
    <source>
        <dbReference type="Proteomes" id="UP001589836"/>
    </source>
</evidence>
<dbReference type="EMBL" id="JBHLTP010000003">
    <property type="protein sequence ID" value="MFC0522591.1"/>
    <property type="molecule type" value="Genomic_DNA"/>
</dbReference>
<accession>A0ABV6LJM0</accession>
<proteinExistence type="predicted"/>
<sequence>MNKTIKKVLFIIIIILFIASLSHDLTTGTFPNATSKEKTTEETAIEESSQDTNTTDSKQSNKRYEVIQYEVKAGETVLSILEILNENGPPVTINQMLEDFEGLNDQQNPHQIQTNTPYYFPVYRQIEKDM</sequence>
<keyword evidence="3" id="KW-1185">Reference proteome</keyword>
<comment type="caution">
    <text evidence="2">The sequence shown here is derived from an EMBL/GenBank/DDBJ whole genome shotgun (WGS) entry which is preliminary data.</text>
</comment>
<organism evidence="2 3">
    <name type="scientific">Pontibacillus salicampi</name>
    <dbReference type="NCBI Taxonomy" id="1449801"/>
    <lineage>
        <taxon>Bacteria</taxon>
        <taxon>Bacillati</taxon>
        <taxon>Bacillota</taxon>
        <taxon>Bacilli</taxon>
        <taxon>Bacillales</taxon>
        <taxon>Bacillaceae</taxon>
        <taxon>Pontibacillus</taxon>
    </lineage>
</organism>
<reference evidence="2 3" key="1">
    <citation type="submission" date="2024-09" db="EMBL/GenBank/DDBJ databases">
        <authorList>
            <person name="Sun Q."/>
            <person name="Mori K."/>
        </authorList>
    </citation>
    <scope>NUCLEOTIDE SEQUENCE [LARGE SCALE GENOMIC DNA]</scope>
    <source>
        <strain evidence="2 3">NCAIM B.02529</strain>
    </source>
</reference>
<evidence type="ECO:0008006" key="4">
    <source>
        <dbReference type="Google" id="ProtNLM"/>
    </source>
</evidence>
<feature type="region of interest" description="Disordered" evidence="1">
    <location>
        <begin position="28"/>
        <end position="60"/>
    </location>
</feature>
<protein>
    <recommendedName>
        <fullName evidence="4">LysM domain-containing protein</fullName>
    </recommendedName>
</protein>
<name>A0ABV6LJM0_9BACI</name>
<dbReference type="Proteomes" id="UP001589836">
    <property type="component" value="Unassembled WGS sequence"/>
</dbReference>
<evidence type="ECO:0000313" key="2">
    <source>
        <dbReference type="EMBL" id="MFC0522591.1"/>
    </source>
</evidence>
<evidence type="ECO:0000256" key="1">
    <source>
        <dbReference type="SAM" id="MobiDB-lite"/>
    </source>
</evidence>
<gene>
    <name evidence="2" type="ORF">ACFFGV_03160</name>
</gene>
<dbReference type="RefSeq" id="WP_377345116.1">
    <property type="nucleotide sequence ID" value="NZ_JBHLTP010000003.1"/>
</dbReference>